<dbReference type="InterPro" id="IPR006311">
    <property type="entry name" value="TAT_signal"/>
</dbReference>
<dbReference type="KEGG" id="kba:A0U89_03770"/>
<protein>
    <submittedName>
        <fullName evidence="1">Uncharacterized protein</fullName>
    </submittedName>
</protein>
<dbReference type="PROSITE" id="PS51318">
    <property type="entry name" value="TAT"/>
    <property type="match status" value="1"/>
</dbReference>
<dbReference type="STRING" id="153496.A0U89_03770"/>
<dbReference type="eggNOG" id="COG1211">
    <property type="taxonomic scope" value="Bacteria"/>
</dbReference>
<dbReference type="Proteomes" id="UP000179145">
    <property type="component" value="Chromosome"/>
</dbReference>
<gene>
    <name evidence="1" type="ORF">A0U89_03770</name>
</gene>
<organism evidence="1 2">
    <name type="scientific">Kozakia baliensis</name>
    <dbReference type="NCBI Taxonomy" id="153496"/>
    <lineage>
        <taxon>Bacteria</taxon>
        <taxon>Pseudomonadati</taxon>
        <taxon>Pseudomonadota</taxon>
        <taxon>Alphaproteobacteria</taxon>
        <taxon>Acetobacterales</taxon>
        <taxon>Acetobacteraceae</taxon>
        <taxon>Kozakia</taxon>
    </lineage>
</organism>
<evidence type="ECO:0000313" key="1">
    <source>
        <dbReference type="EMBL" id="AOX16384.1"/>
    </source>
</evidence>
<proteinExistence type="predicted"/>
<keyword evidence="2" id="KW-1185">Reference proteome</keyword>
<accession>A0A1D8URX0</accession>
<dbReference type="AlphaFoldDB" id="A0A1D8URX0"/>
<sequence length="375" mass="39209">MSVRDKNSKSGTAGIMNRRHFLVALAGASLTSPAFGWTIDGLPENDGELTQAPRLIVGGGADSLPGEAAPLLSGPLAHGLTLSTPIATHFDLGRDGVTAANLFDTAAPDTEGATAILAPGAAIVASLAGDSRVHFDYSRWVSLMVAQRPVVTLARAELRHSIRARLAGMLHDHPVRIAVSQPTGVELASLLGLSLLGLHPVPVSGFATREDALSALQSGAVDAIQLTPGPNDDLTKDIASAPGGAAPLFHFGLPVDNVPRFEDAFLSAHGRTPAGPLYNAWTALADAAGVALALALPMLTPPLLVARWRHAAMVAITDHNLKRWCAEQHLSVSTGADSAPILSDLTPDLTALLALRRWINNNTPRWRAGQETRPT</sequence>
<dbReference type="EMBL" id="CP014674">
    <property type="protein sequence ID" value="AOX16384.1"/>
    <property type="molecule type" value="Genomic_DNA"/>
</dbReference>
<name>A0A1D8URX0_9PROT</name>
<reference evidence="1 2" key="1">
    <citation type="journal article" date="2016" name="Microb. Cell Fact.">
        <title>Dissection of exopolysaccharide biosynthesis in Kozakia baliensis.</title>
        <authorList>
            <person name="Brandt J.U."/>
            <person name="Jakob F."/>
            <person name="Behr J."/>
            <person name="Geissler A.J."/>
            <person name="Vogel R.F."/>
        </authorList>
    </citation>
    <scope>NUCLEOTIDE SEQUENCE [LARGE SCALE GENOMIC DNA]</scope>
    <source>
        <strain evidence="1 2">DSM 14400</strain>
    </source>
</reference>
<evidence type="ECO:0000313" key="2">
    <source>
        <dbReference type="Proteomes" id="UP000179145"/>
    </source>
</evidence>